<dbReference type="EMBL" id="JAANYN010000001">
    <property type="protein sequence ID" value="NHE55542.1"/>
    <property type="molecule type" value="Genomic_DNA"/>
</dbReference>
<gene>
    <name evidence="1" type="ORF">G9Q97_01800</name>
</gene>
<dbReference type="Proteomes" id="UP000649799">
    <property type="component" value="Unassembled WGS sequence"/>
</dbReference>
<name>A0ABX0H258_9BACT</name>
<evidence type="ECO:0008006" key="3">
    <source>
        <dbReference type="Google" id="ProtNLM"/>
    </source>
</evidence>
<accession>A0ABX0H258</accession>
<dbReference type="RefSeq" id="WP_166142528.1">
    <property type="nucleotide sequence ID" value="NZ_JAANYN010000001.1"/>
</dbReference>
<protein>
    <recommendedName>
        <fullName evidence="3">Dihydrolipoamide dehydrogenase</fullName>
    </recommendedName>
</protein>
<reference evidence="1 2" key="1">
    <citation type="submission" date="2020-03" db="EMBL/GenBank/DDBJ databases">
        <title>Cyclobacterium plantarum sp. nov., a marine bacterium isolated from a coastal-marine wetland.</title>
        <authorList>
            <person name="Sanchez-Porro C."/>
            <person name="Ventosa A."/>
            <person name="Amoozegar M."/>
        </authorList>
    </citation>
    <scope>NUCLEOTIDE SEQUENCE [LARGE SCALE GENOMIC DNA]</scope>
    <source>
        <strain evidence="1 2">GBPx2</strain>
    </source>
</reference>
<sequence>MKKANLMTPSRITLLFISALLFWRCEGPIGPQGPPGADGLDGVNIVGEVFEIVGDFIPGSDFRLRGEYGFDLLESDKVLIYRLDGTDQEGTDIWRLIPQVVFHEEGIFTYDYDFTYFDYTIFLNGDFDLNNLEPALTDDQIFRVLIIPADRIDLRMDFSDHQGVLEMLEIDEEDIKRISLN</sequence>
<keyword evidence="2" id="KW-1185">Reference proteome</keyword>
<proteinExistence type="predicted"/>
<evidence type="ECO:0000313" key="2">
    <source>
        <dbReference type="Proteomes" id="UP000649799"/>
    </source>
</evidence>
<comment type="caution">
    <text evidence="1">The sequence shown here is derived from an EMBL/GenBank/DDBJ whole genome shotgun (WGS) entry which is preliminary data.</text>
</comment>
<evidence type="ECO:0000313" key="1">
    <source>
        <dbReference type="EMBL" id="NHE55542.1"/>
    </source>
</evidence>
<organism evidence="1 2">
    <name type="scientific">Cyclobacterium plantarum</name>
    <dbReference type="NCBI Taxonomy" id="2716263"/>
    <lineage>
        <taxon>Bacteria</taxon>
        <taxon>Pseudomonadati</taxon>
        <taxon>Bacteroidota</taxon>
        <taxon>Cytophagia</taxon>
        <taxon>Cytophagales</taxon>
        <taxon>Cyclobacteriaceae</taxon>
        <taxon>Cyclobacterium</taxon>
    </lineage>
</organism>